<dbReference type="AlphaFoldDB" id="A8LUE2"/>
<evidence type="ECO:0000256" key="4">
    <source>
        <dbReference type="RuleBase" id="RU361157"/>
    </source>
</evidence>
<evidence type="ECO:0000313" key="7">
    <source>
        <dbReference type="EMBL" id="ABV95859.1"/>
    </source>
</evidence>
<feature type="transmembrane region" description="Helical" evidence="4">
    <location>
        <begin position="133"/>
        <end position="155"/>
    </location>
</feature>
<evidence type="ECO:0000256" key="5">
    <source>
        <dbReference type="SAM" id="MobiDB-lite"/>
    </source>
</evidence>
<evidence type="ECO:0000313" key="8">
    <source>
        <dbReference type="Proteomes" id="UP000006833"/>
    </source>
</evidence>
<proteinExistence type="inferred from homology"/>
<dbReference type="GO" id="GO:0015920">
    <property type="term" value="P:lipopolysaccharide transport"/>
    <property type="evidence" value="ECO:0007669"/>
    <property type="project" value="TreeGrafter"/>
</dbReference>
<dbReference type="Proteomes" id="UP000006833">
    <property type="component" value="Plasmid pDSHI04"/>
</dbReference>
<keyword evidence="3" id="KW-0972">Capsule biogenesis/degradation</keyword>
<feature type="transmembrane region" description="Helical" evidence="4">
    <location>
        <begin position="54"/>
        <end position="76"/>
    </location>
</feature>
<geneLocation type="plasmid" evidence="7 8">
    <name>pDSHI04</name>
</geneLocation>
<dbReference type="PROSITE" id="PS51012">
    <property type="entry name" value="ABC_TM2"/>
    <property type="match status" value="1"/>
</dbReference>
<dbReference type="GO" id="GO:0043190">
    <property type="term" value="C:ATP-binding cassette (ABC) transporter complex"/>
    <property type="evidence" value="ECO:0007669"/>
    <property type="project" value="InterPro"/>
</dbReference>
<dbReference type="InterPro" id="IPR047817">
    <property type="entry name" value="ABC2_TM_bact-type"/>
</dbReference>
<feature type="compositionally biased region" description="Pro residues" evidence="5">
    <location>
        <begin position="1"/>
        <end position="13"/>
    </location>
</feature>
<keyword evidence="8" id="KW-1185">Reference proteome</keyword>
<dbReference type="PANTHER" id="PTHR30413:SF10">
    <property type="entry name" value="CAPSULE POLYSACCHARIDE EXPORT INNER-MEMBRANE PROTEIN CTRC"/>
    <property type="match status" value="1"/>
</dbReference>
<dbReference type="EMBL" id="CP000834">
    <property type="protein sequence ID" value="ABV95859.1"/>
    <property type="molecule type" value="Genomic_DNA"/>
</dbReference>
<keyword evidence="4" id="KW-1133">Transmembrane helix</keyword>
<dbReference type="HOGENOM" id="CLU_060703_5_0_5"/>
<evidence type="ECO:0000256" key="3">
    <source>
        <dbReference type="ARBA" id="ARBA00022903"/>
    </source>
</evidence>
<dbReference type="InterPro" id="IPR000412">
    <property type="entry name" value="ABC_2_transport"/>
</dbReference>
<comment type="caution">
    <text evidence="4">Lacks conserved residue(s) required for the propagation of feature annotation.</text>
</comment>
<accession>A8LUE2</accession>
<dbReference type="PRINTS" id="PR00164">
    <property type="entry name" value="ABC2TRNSPORT"/>
</dbReference>
<dbReference type="GO" id="GO:0140359">
    <property type="term" value="F:ABC-type transporter activity"/>
    <property type="evidence" value="ECO:0007669"/>
    <property type="project" value="InterPro"/>
</dbReference>
<feature type="region of interest" description="Disordered" evidence="5">
    <location>
        <begin position="1"/>
        <end position="23"/>
    </location>
</feature>
<feature type="transmembrane region" description="Helical" evidence="4">
    <location>
        <begin position="88"/>
        <end position="113"/>
    </location>
</feature>
<dbReference type="PANTHER" id="PTHR30413">
    <property type="entry name" value="INNER MEMBRANE TRANSPORT PERMEASE"/>
    <property type="match status" value="1"/>
</dbReference>
<comment type="subcellular location">
    <subcellularLocation>
        <location evidence="4">Cell inner membrane</location>
        <topology evidence="4">Multi-pass membrane protein</topology>
    </subcellularLocation>
</comment>
<dbReference type="OrthoDB" id="8479094at2"/>
<organism evidence="7 8">
    <name type="scientific">Dinoroseobacter shibae (strain DSM 16493 / NCIMB 14021 / DFL 12)</name>
    <dbReference type="NCBI Taxonomy" id="398580"/>
    <lineage>
        <taxon>Bacteria</taxon>
        <taxon>Pseudomonadati</taxon>
        <taxon>Pseudomonadota</taxon>
        <taxon>Alphaproteobacteria</taxon>
        <taxon>Rhodobacterales</taxon>
        <taxon>Roseobacteraceae</taxon>
        <taxon>Dinoroseobacter</taxon>
    </lineage>
</organism>
<name>A8LUE2_DINSH</name>
<keyword evidence="4" id="KW-0472">Membrane</keyword>
<feature type="transmembrane region" description="Helical" evidence="4">
    <location>
        <begin position="167"/>
        <end position="194"/>
    </location>
</feature>
<sequence length="281" mass="30884">MSAPPPPSPPLAPSGPSGEGTLRPVTRRSFATFRTIGALVLREMSTTYGRSAGGYLWAILEPAAGIALMTLIFSLGFRSPPLGTNFPIFYATGLVPFLMYLDVSGKVSVSVLFSKQLLAYPAVTYVDAILARFILNTLTQLMVGYVIFTGILLAFDTRTTLELDKIALGFAMTAALALGVGTLNCFLTSMFPIWQRIWSIANRPLFILSCIFFTFESVPQPFRDYLWYVPTVHLTGTFRAAFYPGYEAAYVSAIYVFGLSGVMMAVGLVFLRRYHRDILDA</sequence>
<evidence type="ECO:0000259" key="6">
    <source>
        <dbReference type="PROSITE" id="PS51012"/>
    </source>
</evidence>
<keyword evidence="4" id="KW-1003">Cell membrane</keyword>
<gene>
    <name evidence="7" type="ordered locus">Dshi_4148</name>
</gene>
<protein>
    <recommendedName>
        <fullName evidence="4">Transport permease protein</fullName>
    </recommendedName>
</protein>
<feature type="transmembrane region" description="Helical" evidence="4">
    <location>
        <begin position="248"/>
        <end position="271"/>
    </location>
</feature>
<keyword evidence="4" id="KW-0812">Transmembrane</keyword>
<keyword evidence="7" id="KW-0614">Plasmid</keyword>
<evidence type="ECO:0000256" key="1">
    <source>
        <dbReference type="ARBA" id="ARBA00007783"/>
    </source>
</evidence>
<dbReference type="KEGG" id="dsh:Dshi_4148"/>
<feature type="domain" description="ABC transmembrane type-2" evidence="6">
    <location>
        <begin position="53"/>
        <end position="274"/>
    </location>
</feature>
<evidence type="ECO:0000256" key="2">
    <source>
        <dbReference type="ARBA" id="ARBA00022448"/>
    </source>
</evidence>
<comment type="similarity">
    <text evidence="1 4">Belongs to the ABC-2 integral membrane protein family.</text>
</comment>
<reference evidence="8" key="1">
    <citation type="journal article" date="2010" name="ISME J.">
        <title>The complete genome sequence of the algal symbiont Dinoroseobacter shibae: a hitchhiker's guide to life in the sea.</title>
        <authorList>
            <person name="Wagner-Dobler I."/>
            <person name="Ballhausen B."/>
            <person name="Berger M."/>
            <person name="Brinkhoff T."/>
            <person name="Buchholz I."/>
            <person name="Bunk B."/>
            <person name="Cypionka H."/>
            <person name="Daniel R."/>
            <person name="Drepper T."/>
            <person name="Gerdts G."/>
            <person name="Hahnke S."/>
            <person name="Han C."/>
            <person name="Jahn D."/>
            <person name="Kalhoefer D."/>
            <person name="Kiss H."/>
            <person name="Klenk H.P."/>
            <person name="Kyrpides N."/>
            <person name="Liebl W."/>
            <person name="Liesegang H."/>
            <person name="Meincke L."/>
            <person name="Pati A."/>
            <person name="Petersen J."/>
            <person name="Piekarski T."/>
            <person name="Pommerenke C."/>
            <person name="Pradella S."/>
            <person name="Pukall R."/>
            <person name="Rabus R."/>
            <person name="Stackebrandt E."/>
            <person name="Thole S."/>
            <person name="Thompson L."/>
            <person name="Tielen P."/>
            <person name="Tomasch J."/>
            <person name="von Jan M."/>
            <person name="Wanphrut N."/>
            <person name="Wichels A."/>
            <person name="Zech H."/>
            <person name="Simon M."/>
        </authorList>
    </citation>
    <scope>NUCLEOTIDE SEQUENCE [LARGE SCALE GENOMIC DNA]</scope>
    <source>
        <strain evidence="8">DSM 16493 / NCIMB 14021 / DFL 12</strain>
    </source>
</reference>
<keyword evidence="2 4" id="KW-0813">Transport</keyword>